<proteinExistence type="predicted"/>
<feature type="region of interest" description="Disordered" evidence="1">
    <location>
        <begin position="1"/>
        <end position="22"/>
    </location>
</feature>
<feature type="compositionally biased region" description="Basic and acidic residues" evidence="1">
    <location>
        <begin position="372"/>
        <end position="383"/>
    </location>
</feature>
<protein>
    <submittedName>
        <fullName evidence="2">Uncharacterized protein</fullName>
    </submittedName>
</protein>
<feature type="region of interest" description="Disordered" evidence="1">
    <location>
        <begin position="269"/>
        <end position="295"/>
    </location>
</feature>
<feature type="compositionally biased region" description="Basic and acidic residues" evidence="1">
    <location>
        <begin position="337"/>
        <end position="352"/>
    </location>
</feature>
<dbReference type="KEGG" id="bbig:BBBOND_0304430"/>
<evidence type="ECO:0000313" key="3">
    <source>
        <dbReference type="Proteomes" id="UP000033188"/>
    </source>
</evidence>
<feature type="region of interest" description="Disordered" evidence="1">
    <location>
        <begin position="325"/>
        <end position="440"/>
    </location>
</feature>
<accession>A0A061DDS9</accession>
<dbReference type="Proteomes" id="UP000033188">
    <property type="component" value="Chromosome 3"/>
</dbReference>
<dbReference type="OMA" id="SHRRCIR"/>
<dbReference type="GeneID" id="24565081"/>
<feature type="compositionally biased region" description="Basic and acidic residues" evidence="1">
    <location>
        <begin position="12"/>
        <end position="22"/>
    </location>
</feature>
<dbReference type="AlphaFoldDB" id="A0A061DDS9"/>
<name>A0A061DDS9_BABBI</name>
<dbReference type="OrthoDB" id="366252at2759"/>
<dbReference type="EMBL" id="LK391709">
    <property type="protein sequence ID" value="CDR96540.1"/>
    <property type="molecule type" value="Genomic_DNA"/>
</dbReference>
<evidence type="ECO:0000256" key="1">
    <source>
        <dbReference type="SAM" id="MobiDB-lite"/>
    </source>
</evidence>
<reference evidence="3" key="1">
    <citation type="journal article" date="2014" name="Nucleic Acids Res.">
        <title>The evolutionary dynamics of variant antigen genes in Babesia reveal a history of genomic innovation underlying host-parasite interaction.</title>
        <authorList>
            <person name="Jackson A.P."/>
            <person name="Otto T.D."/>
            <person name="Darby A."/>
            <person name="Ramaprasad A."/>
            <person name="Xia D."/>
            <person name="Echaide I.E."/>
            <person name="Farber M."/>
            <person name="Gahlot S."/>
            <person name="Gamble J."/>
            <person name="Gupta D."/>
            <person name="Gupta Y."/>
            <person name="Jackson L."/>
            <person name="Malandrin L."/>
            <person name="Malas T.B."/>
            <person name="Moussa E."/>
            <person name="Nair M."/>
            <person name="Reid A.J."/>
            <person name="Sanders M."/>
            <person name="Sharma J."/>
            <person name="Tracey A."/>
            <person name="Quail M.A."/>
            <person name="Weir W."/>
            <person name="Wastling J.M."/>
            <person name="Hall N."/>
            <person name="Willadsen P."/>
            <person name="Lingelbach K."/>
            <person name="Shiels B."/>
            <person name="Tait A."/>
            <person name="Berriman M."/>
            <person name="Allred D.R."/>
            <person name="Pain A."/>
        </authorList>
    </citation>
    <scope>NUCLEOTIDE SEQUENCE [LARGE SCALE GENOMIC DNA]</scope>
    <source>
        <strain evidence="3">Bond</strain>
    </source>
</reference>
<organism evidence="2 3">
    <name type="scientific">Babesia bigemina</name>
    <dbReference type="NCBI Taxonomy" id="5866"/>
    <lineage>
        <taxon>Eukaryota</taxon>
        <taxon>Sar</taxon>
        <taxon>Alveolata</taxon>
        <taxon>Apicomplexa</taxon>
        <taxon>Aconoidasida</taxon>
        <taxon>Piroplasmida</taxon>
        <taxon>Babesiidae</taxon>
        <taxon>Babesia</taxon>
    </lineage>
</organism>
<gene>
    <name evidence="2" type="ORF">BBBOND_0304430</name>
</gene>
<dbReference type="VEuPathDB" id="PiroplasmaDB:BBBOND_0304430"/>
<dbReference type="RefSeq" id="XP_012768726.1">
    <property type="nucleotide sequence ID" value="XM_012913272.1"/>
</dbReference>
<feature type="compositionally biased region" description="Basic and acidic residues" evidence="1">
    <location>
        <begin position="409"/>
        <end position="438"/>
    </location>
</feature>
<sequence length="510" mass="55827">MSEGTGSQSGEAHARPGSERRASAVLPAIPLPAPELCLLNARPLSCLYSSQYARTQRKRIRRAVTRCEASDVEDCLYNEDDNHVHYYRRSTDAGDDEPLPEATPSEIRKELQVCEALLAHIGVRIASKRNALALLGLNVMHGNRRVGFMSRALRYGVPCMPMSAMVNTLQARNANGSVPASTDDSAYPRPTPYTDISWGLEDPDLLRGKLHEVVEDALAGLGKDPDGNDAVSFKDILKLPLLTSNAYSLLGPSSLVLPDDVLSEDLLLPTLSGPGRGNGPAGKAKKKAKASESAKSVSFKAKPDIYDKPLSSPIRFIGIGIQEGAASGDATPKSPSRLRDPADGRGSSDRLKLLVSQGKVQPASKRPCGSSEDEKIASTDRRSLVSNEGEVDRADEDDGDSDYLVNGGERVKRPSRDRSRAERRDGQSKEKRNEKLPPESELTVDQMVQNLRNGKLCNGKDPKNLRDLIISILVAGLYEFLPVEFFNEFLQDRRLLQCLRQIRRRPNPET</sequence>
<evidence type="ECO:0000313" key="2">
    <source>
        <dbReference type="EMBL" id="CDR96540.1"/>
    </source>
</evidence>
<feature type="compositionally biased region" description="Polar residues" evidence="1">
    <location>
        <begin position="1"/>
        <end position="10"/>
    </location>
</feature>
<keyword evidence="3" id="KW-1185">Reference proteome</keyword>